<dbReference type="InterPro" id="IPR023214">
    <property type="entry name" value="HAD_sf"/>
</dbReference>
<dbReference type="InterPro" id="IPR006385">
    <property type="entry name" value="HAD_hydro_SerB1"/>
</dbReference>
<evidence type="ECO:0000256" key="1">
    <source>
        <dbReference type="ARBA" id="ARBA00022723"/>
    </source>
</evidence>
<keyword evidence="5" id="KW-1185">Reference proteome</keyword>
<dbReference type="Gene3D" id="3.40.50.1000">
    <property type="entry name" value="HAD superfamily/HAD-like"/>
    <property type="match status" value="1"/>
</dbReference>
<reference evidence="4 5" key="1">
    <citation type="submission" date="2020-10" db="EMBL/GenBank/DDBJ databases">
        <title>Campylobacter and Helicobacter PacBio genomes.</title>
        <authorList>
            <person name="Lane C."/>
        </authorList>
    </citation>
    <scope>NUCLEOTIDE SEQUENCE [LARGE SCALE GENOMIC DNA]</scope>
    <source>
        <strain evidence="4 5">2016D-0077</strain>
    </source>
</reference>
<dbReference type="EMBL" id="CP063078">
    <property type="protein sequence ID" value="QOQ86642.1"/>
    <property type="molecule type" value="Genomic_DNA"/>
</dbReference>
<evidence type="ECO:0000313" key="5">
    <source>
        <dbReference type="Proteomes" id="UP000594749"/>
    </source>
</evidence>
<organism evidence="4 5">
    <name type="scientific">Campylobacter corcagiensis</name>
    <dbReference type="NCBI Taxonomy" id="1448857"/>
    <lineage>
        <taxon>Bacteria</taxon>
        <taxon>Pseudomonadati</taxon>
        <taxon>Campylobacterota</taxon>
        <taxon>Epsilonproteobacteria</taxon>
        <taxon>Campylobacterales</taxon>
        <taxon>Campylobacteraceae</taxon>
        <taxon>Campylobacter</taxon>
    </lineage>
</organism>
<dbReference type="GO" id="GO:0046872">
    <property type="term" value="F:metal ion binding"/>
    <property type="evidence" value="ECO:0007669"/>
    <property type="project" value="UniProtKB-KW"/>
</dbReference>
<dbReference type="Pfam" id="PF12710">
    <property type="entry name" value="HAD"/>
    <property type="match status" value="1"/>
</dbReference>
<dbReference type="NCBIfam" id="TIGR01490">
    <property type="entry name" value="HAD-SF-IB-hyp1"/>
    <property type="match status" value="1"/>
</dbReference>
<dbReference type="InterPro" id="IPR050582">
    <property type="entry name" value="HAD-like_SerB"/>
</dbReference>
<accession>A0A7M1LDJ8</accession>
<sequence length="210" mass="24133">MLSIFDLDKTLISGDSYDLWHEFLVEKGILGVDYTTKNNKMIELYNKGELDMDEYIKFSEISLSALSLDEISALMPEFLTLKISPIIRKNAEIWLNQSRDSQIIISATPEYIVKPVAALLGVKHAIGIKLKVKNNHYIGEYYKPLSYQDGKVKCLKIWLDEHKISPKKMRFYTDSINDLPLCEFVDSVVCVSPDPKLRKIAQEKGWEIVE</sequence>
<dbReference type="Gene3D" id="1.20.1440.100">
    <property type="entry name" value="SG protein - dephosphorylation function"/>
    <property type="match status" value="1"/>
</dbReference>
<keyword evidence="3" id="KW-0460">Magnesium</keyword>
<dbReference type="CDD" id="cd02612">
    <property type="entry name" value="HAD_PGPPase"/>
    <property type="match status" value="1"/>
</dbReference>
<evidence type="ECO:0000256" key="3">
    <source>
        <dbReference type="ARBA" id="ARBA00022842"/>
    </source>
</evidence>
<dbReference type="OrthoDB" id="9784466at2"/>
<gene>
    <name evidence="4" type="ORF">IMC76_05265</name>
</gene>
<dbReference type="NCBIfam" id="TIGR01488">
    <property type="entry name" value="HAD-SF-IB"/>
    <property type="match status" value="1"/>
</dbReference>
<evidence type="ECO:0000313" key="4">
    <source>
        <dbReference type="EMBL" id="QOQ86642.1"/>
    </source>
</evidence>
<keyword evidence="1" id="KW-0479">Metal-binding</keyword>
<evidence type="ECO:0000256" key="2">
    <source>
        <dbReference type="ARBA" id="ARBA00022801"/>
    </source>
</evidence>
<dbReference type="PANTHER" id="PTHR43344">
    <property type="entry name" value="PHOSPHOSERINE PHOSPHATASE"/>
    <property type="match status" value="1"/>
</dbReference>
<dbReference type="PANTHER" id="PTHR43344:SF13">
    <property type="entry name" value="PHOSPHATASE RV3661-RELATED"/>
    <property type="match status" value="1"/>
</dbReference>
<dbReference type="InterPro" id="IPR036412">
    <property type="entry name" value="HAD-like_sf"/>
</dbReference>
<dbReference type="GO" id="GO:0016787">
    <property type="term" value="F:hydrolase activity"/>
    <property type="evidence" value="ECO:0007669"/>
    <property type="project" value="UniProtKB-KW"/>
</dbReference>
<protein>
    <submittedName>
        <fullName evidence="4">HAD-IB family hydrolase</fullName>
    </submittedName>
</protein>
<dbReference type="AlphaFoldDB" id="A0A7M1LDJ8"/>
<keyword evidence="2 4" id="KW-0378">Hydrolase</keyword>
<dbReference type="RefSeq" id="WP_025802897.1">
    <property type="nucleotide sequence ID" value="NZ_CP053842.1"/>
</dbReference>
<proteinExistence type="predicted"/>
<dbReference type="SUPFAM" id="SSF56784">
    <property type="entry name" value="HAD-like"/>
    <property type="match status" value="1"/>
</dbReference>
<dbReference type="Proteomes" id="UP000594749">
    <property type="component" value="Chromosome"/>
</dbReference>
<name>A0A7M1LDJ8_9BACT</name>